<organism evidence="2 3">
    <name type="scientific">Coxiella burnetii (strain Dugway 5J108-111)</name>
    <dbReference type="NCBI Taxonomy" id="434922"/>
    <lineage>
        <taxon>Bacteria</taxon>
        <taxon>Pseudomonadati</taxon>
        <taxon>Pseudomonadota</taxon>
        <taxon>Gammaproteobacteria</taxon>
        <taxon>Legionellales</taxon>
        <taxon>Coxiellaceae</taxon>
        <taxon>Coxiella</taxon>
    </lineage>
</organism>
<evidence type="ECO:0000313" key="2">
    <source>
        <dbReference type="EMBL" id="ABS76967.1"/>
    </source>
</evidence>
<dbReference type="Proteomes" id="UP000008555">
    <property type="component" value="Chromosome"/>
</dbReference>
<feature type="transmembrane region" description="Helical" evidence="1">
    <location>
        <begin position="174"/>
        <end position="196"/>
    </location>
</feature>
<dbReference type="PANTHER" id="PTHR41795:SF1">
    <property type="entry name" value="EXOPOLYSACCHARIDE SYNTHESIS PROTEIN"/>
    <property type="match status" value="1"/>
</dbReference>
<dbReference type="InterPro" id="IPR010331">
    <property type="entry name" value="ExoD"/>
</dbReference>
<proteinExistence type="predicted"/>
<dbReference type="PIRSF" id="PIRSF033239">
    <property type="entry name" value="ExoD"/>
    <property type="match status" value="1"/>
</dbReference>
<feature type="transmembrane region" description="Helical" evidence="1">
    <location>
        <begin position="35"/>
        <end position="55"/>
    </location>
</feature>
<feature type="transmembrane region" description="Helical" evidence="1">
    <location>
        <begin position="150"/>
        <end position="167"/>
    </location>
</feature>
<evidence type="ECO:0000313" key="3">
    <source>
        <dbReference type="Proteomes" id="UP000008555"/>
    </source>
</evidence>
<evidence type="ECO:0000256" key="1">
    <source>
        <dbReference type="SAM" id="Phobius"/>
    </source>
</evidence>
<feature type="transmembrane region" description="Helical" evidence="1">
    <location>
        <begin position="61"/>
        <end position="79"/>
    </location>
</feature>
<keyword evidence="1" id="KW-1133">Transmembrane helix</keyword>
<dbReference type="EMBL" id="CP000733">
    <property type="protein sequence ID" value="ABS76967.1"/>
    <property type="molecule type" value="Genomic_DNA"/>
</dbReference>
<keyword evidence="1" id="KW-0812">Transmembrane</keyword>
<gene>
    <name evidence="2" type="primary">exoD</name>
    <name evidence="2" type="ordered locus">CBUD_1368</name>
</gene>
<dbReference type="KEGG" id="cbd:CBUD_1368"/>
<dbReference type="Pfam" id="PF06055">
    <property type="entry name" value="ExoD"/>
    <property type="match status" value="1"/>
</dbReference>
<dbReference type="PANTHER" id="PTHR41795">
    <property type="entry name" value="EXOPOLYSACCHARIDE SYNTHESIS PROTEIN"/>
    <property type="match status" value="1"/>
</dbReference>
<name>A9KG78_COXBN</name>
<sequence length="200" mass="22695">MEEINHARRSSDILKEIAQHKPDGKITYHDILQKLGYRAFGLVLLFFALPSALPFSAIPGVSFIFSIPIAIFAFQMIIAQKALWLPKFIGERTIPYEKVSKIIHKVSPFLIKIEHLLKPRLYFMTKGFMKIMSGVVLFCLAIFLTLPIPFSNFLFALLIIVISLGLIEKDGLFIILGYIGTALYISFMYVFIFGAIKALF</sequence>
<reference evidence="2 3" key="1">
    <citation type="journal article" date="2009" name="Infect. Immun.">
        <title>Comparative genomics reveal extensive transposon-mediated genomic plasticity and diversity among potential effector proteins within the genus Coxiella.</title>
        <authorList>
            <person name="Beare P.A."/>
            <person name="Unsworth N."/>
            <person name="Andoh M."/>
            <person name="Voth D.E."/>
            <person name="Omsland A."/>
            <person name="Gilk S.D."/>
            <person name="Williams K.P."/>
            <person name="Sobral B.W."/>
            <person name="Kupko J.J.III."/>
            <person name="Porcella S.F."/>
            <person name="Samuel J.E."/>
            <person name="Heinzen R.A."/>
        </authorList>
    </citation>
    <scope>NUCLEOTIDE SEQUENCE [LARGE SCALE GENOMIC DNA]</scope>
    <source>
        <strain evidence="2 3">Dugway 5J108-111</strain>
    </source>
</reference>
<dbReference type="AlphaFoldDB" id="A9KG78"/>
<accession>A9KG78</accession>
<protein>
    <submittedName>
        <fullName evidence="2">Exopolysaccharide synthesis protein</fullName>
    </submittedName>
</protein>
<dbReference type="HOGENOM" id="CLU_093444_0_2_6"/>
<keyword evidence="1" id="KW-0472">Membrane</keyword>
<dbReference type="RefSeq" id="WP_005772526.1">
    <property type="nucleotide sequence ID" value="NC_009727.1"/>
</dbReference>